<dbReference type="AlphaFoldDB" id="A0A2P5DZI6"/>
<comment type="caution">
    <text evidence="1">The sequence shown here is derived from an EMBL/GenBank/DDBJ whole genome shotgun (WGS) entry which is preliminary data.</text>
</comment>
<organism evidence="1 2">
    <name type="scientific">Trema orientale</name>
    <name type="common">Charcoal tree</name>
    <name type="synonym">Celtis orientalis</name>
    <dbReference type="NCBI Taxonomy" id="63057"/>
    <lineage>
        <taxon>Eukaryota</taxon>
        <taxon>Viridiplantae</taxon>
        <taxon>Streptophyta</taxon>
        <taxon>Embryophyta</taxon>
        <taxon>Tracheophyta</taxon>
        <taxon>Spermatophyta</taxon>
        <taxon>Magnoliopsida</taxon>
        <taxon>eudicotyledons</taxon>
        <taxon>Gunneridae</taxon>
        <taxon>Pentapetalae</taxon>
        <taxon>rosids</taxon>
        <taxon>fabids</taxon>
        <taxon>Rosales</taxon>
        <taxon>Cannabaceae</taxon>
        <taxon>Trema</taxon>
    </lineage>
</organism>
<evidence type="ECO:0000313" key="2">
    <source>
        <dbReference type="Proteomes" id="UP000237000"/>
    </source>
</evidence>
<proteinExistence type="predicted"/>
<dbReference type="InParanoid" id="A0A2P5DZI6"/>
<reference evidence="2" key="1">
    <citation type="submission" date="2016-06" db="EMBL/GenBank/DDBJ databases">
        <title>Parallel loss of symbiosis genes in relatives of nitrogen-fixing non-legume Parasponia.</title>
        <authorList>
            <person name="Van Velzen R."/>
            <person name="Holmer R."/>
            <person name="Bu F."/>
            <person name="Rutten L."/>
            <person name="Van Zeijl A."/>
            <person name="Liu W."/>
            <person name="Santuari L."/>
            <person name="Cao Q."/>
            <person name="Sharma T."/>
            <person name="Shen D."/>
            <person name="Roswanjaya Y."/>
            <person name="Wardhani T."/>
            <person name="Kalhor M.S."/>
            <person name="Jansen J."/>
            <person name="Van den Hoogen J."/>
            <person name="Gungor B."/>
            <person name="Hartog M."/>
            <person name="Hontelez J."/>
            <person name="Verver J."/>
            <person name="Yang W.-C."/>
            <person name="Schijlen E."/>
            <person name="Repin R."/>
            <person name="Schilthuizen M."/>
            <person name="Schranz E."/>
            <person name="Heidstra R."/>
            <person name="Miyata K."/>
            <person name="Fedorova E."/>
            <person name="Kohlen W."/>
            <person name="Bisseling T."/>
            <person name="Smit S."/>
            <person name="Geurts R."/>
        </authorList>
    </citation>
    <scope>NUCLEOTIDE SEQUENCE [LARGE SCALE GENOMIC DNA]</scope>
    <source>
        <strain evidence="2">cv. RG33-2</strain>
    </source>
</reference>
<dbReference type="EMBL" id="JXTC01000240">
    <property type="protein sequence ID" value="PON78699.1"/>
    <property type="molecule type" value="Genomic_DNA"/>
</dbReference>
<feature type="non-terminal residue" evidence="1">
    <location>
        <position position="109"/>
    </location>
</feature>
<protein>
    <submittedName>
        <fullName evidence="1">Uncharacterized protein</fullName>
    </submittedName>
</protein>
<dbReference type="OrthoDB" id="10599513at2759"/>
<evidence type="ECO:0000313" key="1">
    <source>
        <dbReference type="EMBL" id="PON78699.1"/>
    </source>
</evidence>
<keyword evidence="2" id="KW-1185">Reference proteome</keyword>
<dbReference type="STRING" id="63057.A0A2P5DZI6"/>
<dbReference type="Proteomes" id="UP000237000">
    <property type="component" value="Unassembled WGS sequence"/>
</dbReference>
<name>A0A2P5DZI6_TREOI</name>
<accession>A0A2P5DZI6</accession>
<sequence>MIPVIQISLDNSPIPSLILSSQSSTHPSIDNHLPELDPLLRFCLGANPSPHSPNRGPIRYHSSWKKRARSVSVHIPDRPSPADLGLLPKNHVESPEKVFTTSIAESNSL</sequence>
<gene>
    <name evidence="1" type="ORF">TorRG33x02_237430</name>
</gene>